<reference evidence="2 3" key="1">
    <citation type="submission" date="2022-03" db="EMBL/GenBank/DDBJ databases">
        <title>Genome data of Colletotrichum spp.</title>
        <authorList>
            <person name="Utami Y.D."/>
            <person name="Hiruma K."/>
        </authorList>
    </citation>
    <scope>NUCLEOTIDE SEQUENCE [LARGE SCALE GENOMIC DNA]</scope>
    <source>
        <strain evidence="2 3">MAFF 239500</strain>
    </source>
</reference>
<evidence type="ECO:0000313" key="3">
    <source>
        <dbReference type="Proteomes" id="UP001055115"/>
    </source>
</evidence>
<evidence type="ECO:0000256" key="1">
    <source>
        <dbReference type="SAM" id="MobiDB-lite"/>
    </source>
</evidence>
<feature type="compositionally biased region" description="Basic and acidic residues" evidence="1">
    <location>
        <begin position="59"/>
        <end position="73"/>
    </location>
</feature>
<keyword evidence="3" id="KW-1185">Reference proteome</keyword>
<sequence>MTELLQLLQQASPLNDPIALERMHHRTNGPTGRPLLFLCPLPSSPLVPGVDSKSQKPLSKPEEKEARTRRSLESEDQEGLVEACQV</sequence>
<gene>
    <name evidence="2" type="ORF">ColSpa_10085</name>
</gene>
<protein>
    <submittedName>
        <fullName evidence="2">Uncharacterized protein</fullName>
    </submittedName>
</protein>
<evidence type="ECO:0000313" key="2">
    <source>
        <dbReference type="EMBL" id="GKT49904.1"/>
    </source>
</evidence>
<dbReference type="EMBL" id="BQXU01000033">
    <property type="protein sequence ID" value="GKT49904.1"/>
    <property type="molecule type" value="Genomic_DNA"/>
</dbReference>
<proteinExistence type="predicted"/>
<dbReference type="RefSeq" id="XP_049132254.1">
    <property type="nucleotide sequence ID" value="XM_049276297.1"/>
</dbReference>
<name>A0AA37UJM2_9PEZI</name>
<feature type="region of interest" description="Disordered" evidence="1">
    <location>
        <begin position="46"/>
        <end position="86"/>
    </location>
</feature>
<organism evidence="2 3">
    <name type="scientific">Colletotrichum spaethianum</name>
    <dbReference type="NCBI Taxonomy" id="700344"/>
    <lineage>
        <taxon>Eukaryota</taxon>
        <taxon>Fungi</taxon>
        <taxon>Dikarya</taxon>
        <taxon>Ascomycota</taxon>
        <taxon>Pezizomycotina</taxon>
        <taxon>Sordariomycetes</taxon>
        <taxon>Hypocreomycetidae</taxon>
        <taxon>Glomerellales</taxon>
        <taxon>Glomerellaceae</taxon>
        <taxon>Colletotrichum</taxon>
        <taxon>Colletotrichum spaethianum species complex</taxon>
    </lineage>
</organism>
<comment type="caution">
    <text evidence="2">The sequence shown here is derived from an EMBL/GenBank/DDBJ whole genome shotgun (WGS) entry which is preliminary data.</text>
</comment>
<accession>A0AA37UJM2</accession>
<dbReference type="GeneID" id="73330887"/>
<dbReference type="AlphaFoldDB" id="A0AA37UJM2"/>
<dbReference type="Proteomes" id="UP001055115">
    <property type="component" value="Unassembled WGS sequence"/>
</dbReference>